<sequence length="255" mass="29120">MYHIGDKARQVLDNDRALCPVQGRPTLCYLSSCVYGMLGCYHRVRVIIDALDECTTERDLLSWMEELVSSPCSANSQLIVTGRPEVDFVQSLPRFLGEDNCIKFDTTEVNTDIHSYVSAQLENPDFKLKWISPNLLNEIRDKVGRRADGMFRWASCQMDNLALCLSARAIRTALRNLPRDLNETYSRMIESIPAEIKFDGIRLLQFLVYCERPLTVPASMDVIATRIDTENPFFRISRADFMKIKTSCASVLDLF</sequence>
<dbReference type="Pfam" id="PF24883">
    <property type="entry name" value="NPHP3_N"/>
    <property type="match status" value="1"/>
</dbReference>
<evidence type="ECO:0000313" key="3">
    <source>
        <dbReference type="EMBL" id="CAI0643626.1"/>
    </source>
</evidence>
<name>A0A9W4RLX0_9PEZI</name>
<comment type="caution">
    <text evidence="3">The sequence shown here is derived from an EMBL/GenBank/DDBJ whole genome shotgun (WGS) entry which is preliminary data.</text>
</comment>
<protein>
    <recommendedName>
        <fullName evidence="2">Nephrocystin 3-like N-terminal domain-containing protein</fullName>
    </recommendedName>
</protein>
<gene>
    <name evidence="3" type="ORF">CGXH109_LOCUS27302</name>
</gene>
<keyword evidence="4" id="KW-1185">Reference proteome</keyword>
<accession>A0A9W4RLX0</accession>
<organism evidence="3 4">
    <name type="scientific">Colletotrichum noveboracense</name>
    <dbReference type="NCBI Taxonomy" id="2664923"/>
    <lineage>
        <taxon>Eukaryota</taxon>
        <taxon>Fungi</taxon>
        <taxon>Dikarya</taxon>
        <taxon>Ascomycota</taxon>
        <taxon>Pezizomycotina</taxon>
        <taxon>Sordariomycetes</taxon>
        <taxon>Hypocreomycetidae</taxon>
        <taxon>Glomerellales</taxon>
        <taxon>Glomerellaceae</taxon>
        <taxon>Colletotrichum</taxon>
        <taxon>Colletotrichum gloeosporioides species complex</taxon>
    </lineage>
</organism>
<evidence type="ECO:0000313" key="4">
    <source>
        <dbReference type="Proteomes" id="UP001152533"/>
    </source>
</evidence>
<keyword evidence="1" id="KW-0677">Repeat</keyword>
<dbReference type="AlphaFoldDB" id="A0A9W4RLX0"/>
<evidence type="ECO:0000256" key="1">
    <source>
        <dbReference type="ARBA" id="ARBA00022737"/>
    </source>
</evidence>
<dbReference type="EMBL" id="CAMGZC010000116">
    <property type="protein sequence ID" value="CAI0643626.1"/>
    <property type="molecule type" value="Genomic_DNA"/>
</dbReference>
<dbReference type="PANTHER" id="PTHR10039">
    <property type="entry name" value="AMELOGENIN"/>
    <property type="match status" value="1"/>
</dbReference>
<feature type="domain" description="Nephrocystin 3-like N-terminal" evidence="2">
    <location>
        <begin position="36"/>
        <end position="83"/>
    </location>
</feature>
<dbReference type="Proteomes" id="UP001152533">
    <property type="component" value="Unassembled WGS sequence"/>
</dbReference>
<evidence type="ECO:0000259" key="2">
    <source>
        <dbReference type="Pfam" id="PF24883"/>
    </source>
</evidence>
<proteinExistence type="predicted"/>
<dbReference type="InterPro" id="IPR056884">
    <property type="entry name" value="NPHP3-like_N"/>
</dbReference>
<dbReference type="PANTHER" id="PTHR10039:SF16">
    <property type="entry name" value="GPI INOSITOL-DEACYLASE"/>
    <property type="match status" value="1"/>
</dbReference>
<reference evidence="3" key="1">
    <citation type="submission" date="2022-08" db="EMBL/GenBank/DDBJ databases">
        <authorList>
            <person name="Giroux E."/>
            <person name="Giroux E."/>
        </authorList>
    </citation>
    <scope>NUCLEOTIDE SEQUENCE</scope>
    <source>
        <strain evidence="3">H1091258</strain>
    </source>
</reference>